<evidence type="ECO:0000256" key="5">
    <source>
        <dbReference type="ARBA" id="ARBA00022989"/>
    </source>
</evidence>
<dbReference type="RefSeq" id="WP_161141906.1">
    <property type="nucleotide sequence ID" value="NZ_SPKJ01000081.1"/>
</dbReference>
<sequence>MLLKTTLALFVLLAMALPIAAVLGVLALFIDIGLSRYPLNVALGDIAWQHSTDFTLVAVPLFILMGEIMLHAGISTRMYAGVARWLSWLPGGLMHANIGACAIFAATSGSSVATAATIGVAAMPEIDRRGYNERLFLGSLAAGGTLGILIPPSMNMIIYGLLTSTSVPRLFIAGILPGIILTLFYMGVVLICCLVRPDWAGQKEESTWAARFAALRDLLQPTILFLLVLGSIYAGWATPTEAAALGVIGALALAALNGQVSAGMLRTVLENTVRVSAMLTLILIFALFLNFAIAAVGMVRYFNDVILGLGWPPLATLLFIISIYILLGTFMDGLAMVVLTVPVVAPIVVSLGYDPVWFGVMIVLICEAAILSPPVGMALFVLQGIRGRGTVSDIFWGVTPFMFAIFALIALIIAYPAIVLWLPGELN</sequence>
<feature type="transmembrane region" description="Helical" evidence="7">
    <location>
        <begin position="305"/>
        <end position="327"/>
    </location>
</feature>
<feature type="transmembrane region" description="Helical" evidence="7">
    <location>
        <begin position="242"/>
        <end position="265"/>
    </location>
</feature>
<evidence type="ECO:0000256" key="1">
    <source>
        <dbReference type="ARBA" id="ARBA00004429"/>
    </source>
</evidence>
<comment type="caution">
    <text evidence="9">The sequence shown here is derived from an EMBL/GenBank/DDBJ whole genome shotgun (WGS) entry which is preliminary data.</text>
</comment>
<keyword evidence="6 7" id="KW-0472">Membrane</keyword>
<organism evidence="9 10">
    <name type="scientific">Propylenella binzhouense</name>
    <dbReference type="NCBI Taxonomy" id="2555902"/>
    <lineage>
        <taxon>Bacteria</taxon>
        <taxon>Pseudomonadati</taxon>
        <taxon>Pseudomonadota</taxon>
        <taxon>Alphaproteobacteria</taxon>
        <taxon>Hyphomicrobiales</taxon>
        <taxon>Propylenellaceae</taxon>
        <taxon>Propylenella</taxon>
    </lineage>
</organism>
<name>A0A964WUW5_9HYPH</name>
<keyword evidence="4 7" id="KW-0812">Transmembrane</keyword>
<dbReference type="Pfam" id="PF06808">
    <property type="entry name" value="DctM"/>
    <property type="match status" value="1"/>
</dbReference>
<evidence type="ECO:0000313" key="10">
    <source>
        <dbReference type="Proteomes" id="UP000773614"/>
    </source>
</evidence>
<keyword evidence="10" id="KW-1185">Reference proteome</keyword>
<dbReference type="OrthoDB" id="7339120at2"/>
<comment type="function">
    <text evidence="7">Part of the tripartite ATP-independent periplasmic (TRAP) transport system.</text>
</comment>
<evidence type="ECO:0000256" key="7">
    <source>
        <dbReference type="RuleBase" id="RU369079"/>
    </source>
</evidence>
<dbReference type="PIRSF" id="PIRSF006066">
    <property type="entry name" value="HI0050"/>
    <property type="match status" value="1"/>
</dbReference>
<feature type="transmembrane region" description="Helical" evidence="7">
    <location>
        <begin position="170"/>
        <end position="197"/>
    </location>
</feature>
<feature type="transmembrane region" description="Helical" evidence="7">
    <location>
        <begin position="359"/>
        <end position="382"/>
    </location>
</feature>
<feature type="transmembrane region" description="Helical" evidence="7">
    <location>
        <begin position="218"/>
        <end position="236"/>
    </location>
</feature>
<reference evidence="9" key="1">
    <citation type="submission" date="2019-03" db="EMBL/GenBank/DDBJ databases">
        <title>Afifella sp. nov., isolated from activated sludge.</title>
        <authorList>
            <person name="Li Q."/>
            <person name="Liu Y."/>
        </authorList>
    </citation>
    <scope>NUCLEOTIDE SEQUENCE</scope>
    <source>
        <strain evidence="9">L72</strain>
    </source>
</reference>
<evidence type="ECO:0000256" key="3">
    <source>
        <dbReference type="ARBA" id="ARBA00022519"/>
    </source>
</evidence>
<dbReference type="AlphaFoldDB" id="A0A964WUW5"/>
<dbReference type="GO" id="GO:0022857">
    <property type="term" value="F:transmembrane transporter activity"/>
    <property type="evidence" value="ECO:0007669"/>
    <property type="project" value="UniProtKB-UniRule"/>
</dbReference>
<feature type="transmembrane region" description="Helical" evidence="7">
    <location>
        <begin position="394"/>
        <end position="422"/>
    </location>
</feature>
<evidence type="ECO:0000259" key="8">
    <source>
        <dbReference type="Pfam" id="PF06808"/>
    </source>
</evidence>
<keyword evidence="5 7" id="KW-1133">Transmembrane helix</keyword>
<gene>
    <name evidence="9" type="ORF">E4O86_17800</name>
</gene>
<evidence type="ECO:0000256" key="2">
    <source>
        <dbReference type="ARBA" id="ARBA00022475"/>
    </source>
</evidence>
<proteinExistence type="inferred from homology"/>
<feature type="transmembrane region" description="Helical" evidence="7">
    <location>
        <begin position="6"/>
        <end position="34"/>
    </location>
</feature>
<keyword evidence="3 7" id="KW-0997">Cell inner membrane</keyword>
<evidence type="ECO:0000256" key="6">
    <source>
        <dbReference type="ARBA" id="ARBA00023136"/>
    </source>
</evidence>
<dbReference type="EMBL" id="SPKJ01000081">
    <property type="protein sequence ID" value="MYZ49567.1"/>
    <property type="molecule type" value="Genomic_DNA"/>
</dbReference>
<feature type="transmembrane region" description="Helical" evidence="7">
    <location>
        <begin position="334"/>
        <end position="353"/>
    </location>
</feature>
<evidence type="ECO:0000256" key="4">
    <source>
        <dbReference type="ARBA" id="ARBA00022692"/>
    </source>
</evidence>
<keyword evidence="2" id="KW-1003">Cell membrane</keyword>
<feature type="transmembrane region" description="Helical" evidence="7">
    <location>
        <begin position="54"/>
        <end position="74"/>
    </location>
</feature>
<comment type="subcellular location">
    <subcellularLocation>
        <location evidence="1 7">Cell inner membrane</location>
        <topology evidence="1 7">Multi-pass membrane protein</topology>
    </subcellularLocation>
</comment>
<comment type="similarity">
    <text evidence="7">Belongs to the TRAP transporter large permease family.</text>
</comment>
<feature type="transmembrane region" description="Helical" evidence="7">
    <location>
        <begin position="135"/>
        <end position="158"/>
    </location>
</feature>
<dbReference type="PANTHER" id="PTHR33362:SF5">
    <property type="entry name" value="C4-DICARBOXYLATE TRAP TRANSPORTER LARGE PERMEASE PROTEIN DCTM"/>
    <property type="match status" value="1"/>
</dbReference>
<feature type="domain" description="TRAP C4-dicarboxylate transport system permease DctM subunit" evidence="8">
    <location>
        <begin position="8"/>
        <end position="418"/>
    </location>
</feature>
<dbReference type="GO" id="GO:0005886">
    <property type="term" value="C:plasma membrane"/>
    <property type="evidence" value="ECO:0007669"/>
    <property type="project" value="UniProtKB-SubCell"/>
</dbReference>
<keyword evidence="7" id="KW-0813">Transport</keyword>
<accession>A0A964WUW5</accession>
<dbReference type="Proteomes" id="UP000773614">
    <property type="component" value="Unassembled WGS sequence"/>
</dbReference>
<dbReference type="NCBIfam" id="TIGR00786">
    <property type="entry name" value="dctM"/>
    <property type="match status" value="1"/>
</dbReference>
<dbReference type="InterPro" id="IPR010656">
    <property type="entry name" value="DctM"/>
</dbReference>
<dbReference type="PANTHER" id="PTHR33362">
    <property type="entry name" value="SIALIC ACID TRAP TRANSPORTER PERMEASE PROTEIN SIAT-RELATED"/>
    <property type="match status" value="1"/>
</dbReference>
<dbReference type="InterPro" id="IPR004681">
    <property type="entry name" value="TRAP_DctM"/>
</dbReference>
<protein>
    <recommendedName>
        <fullName evidence="7">TRAP transporter large permease protein</fullName>
    </recommendedName>
</protein>
<feature type="transmembrane region" description="Helical" evidence="7">
    <location>
        <begin position="277"/>
        <end position="299"/>
    </location>
</feature>
<comment type="subunit">
    <text evidence="7">The complex comprises the extracytoplasmic solute receptor protein and the two transmembrane proteins.</text>
</comment>
<evidence type="ECO:0000313" key="9">
    <source>
        <dbReference type="EMBL" id="MYZ49567.1"/>
    </source>
</evidence>